<dbReference type="AlphaFoldDB" id="A0A1H0EGH4"/>
<gene>
    <name evidence="1" type="ORF">SAMN04487900_103152</name>
</gene>
<dbReference type="InterPro" id="IPR026906">
    <property type="entry name" value="LRR_5"/>
</dbReference>
<dbReference type="OrthoDB" id="1063342at2"/>
<dbReference type="RefSeq" id="WP_091852044.1">
    <property type="nucleotide sequence ID" value="NZ_FNIW01000003.1"/>
</dbReference>
<evidence type="ECO:0000313" key="2">
    <source>
        <dbReference type="Proteomes" id="UP000199134"/>
    </source>
</evidence>
<accession>A0A1H0EGH4</accession>
<dbReference type="EMBL" id="FNIW01000003">
    <property type="protein sequence ID" value="SDN81421.1"/>
    <property type="molecule type" value="Genomic_DNA"/>
</dbReference>
<evidence type="ECO:0000313" key="1">
    <source>
        <dbReference type="EMBL" id="SDN81421.1"/>
    </source>
</evidence>
<proteinExistence type="predicted"/>
<organism evidence="1 2">
    <name type="scientific">Prevotella communis</name>
    <dbReference type="NCBI Taxonomy" id="2913614"/>
    <lineage>
        <taxon>Bacteria</taxon>
        <taxon>Pseudomonadati</taxon>
        <taxon>Bacteroidota</taxon>
        <taxon>Bacteroidia</taxon>
        <taxon>Bacteroidales</taxon>
        <taxon>Prevotellaceae</taxon>
        <taxon>Prevotella</taxon>
    </lineage>
</organism>
<dbReference type="Proteomes" id="UP000199134">
    <property type="component" value="Unassembled WGS sequence"/>
</dbReference>
<sequence length="654" mass="76022">MTDSELTKVSQEELSNIDEFDENVYSSDYKRLIRCTPCPEENNFLVCEYDFSEVSVICDYACSDKTCGYFYLDKEIEVNLPEGITHIGDFAFKGRNIDWLEIPHSLTYMGRDPFALSSIYRIENKNEIFVVRDGSIIDTQENKLIHNISSEGKVTIPDGVVEIGEYSFSRLEMPMKRDTYSHKKEKDLTLIIPSTVHTIGDHAFQRNNLKSITFIGIPETIGEAIFEECTLLETIYVPKGAKAKFSELLPEYASIIDESGEGVNQIVYRNFLKSNGITDFYLIDYMWKFNIYGYIKDELFHFSDEQGNNLKREDIGIPNGVIVFDLVNEKYQWLKEKSSCKGKGIAVDGNNHISWIGHNENFYIKVSTNQIVIHKCEAIDDFVEQAQIGRNYNHRARLFGDNNDLPITSIDERWYYYTNKGKIKIICDGDLHPDQFDKIEVKNYKVGLSWKHFIIISKDYKWGFITLDNKYVKPIYSMIECLNNPYFFIVQKPDGCLGIASVYGEEILGTTNRYLNVDVVHCQGLDLIATTENNIYILCCEHDSRGEHDYSYRCSSLEIKPSEIMKLEIGNVYRFNYGRKQKTQFVYILKKDGKHLVFDNYGYDITDSDEYYKWKEHNWEVKNIIYDITPKEEKKIDNTFETSEHLNSADDLPF</sequence>
<protein>
    <submittedName>
        <fullName evidence="1">Leucine rich repeat-containing protein</fullName>
    </submittedName>
</protein>
<dbReference type="Pfam" id="PF13306">
    <property type="entry name" value="LRR_5"/>
    <property type="match status" value="2"/>
</dbReference>
<dbReference type="InterPro" id="IPR032675">
    <property type="entry name" value="LRR_dom_sf"/>
</dbReference>
<name>A0A1H0EGH4_9BACT</name>
<comment type="caution">
    <text evidence="1">The sequence shown here is derived from an EMBL/GenBank/DDBJ whole genome shotgun (WGS) entry which is preliminary data.</text>
</comment>
<reference evidence="2" key="1">
    <citation type="submission" date="2016-10" db="EMBL/GenBank/DDBJ databases">
        <authorList>
            <person name="de Groot N.N."/>
        </authorList>
    </citation>
    <scope>NUCLEOTIDE SEQUENCE [LARGE SCALE GENOMIC DNA]</scope>
    <source>
        <strain evidence="2">BP1-145</strain>
    </source>
</reference>
<dbReference type="Gene3D" id="3.80.10.10">
    <property type="entry name" value="Ribonuclease Inhibitor"/>
    <property type="match status" value="1"/>
</dbReference>